<dbReference type="Pfam" id="PF03629">
    <property type="entry name" value="SASA"/>
    <property type="match status" value="1"/>
</dbReference>
<sequence>MKQAILLTMLSLWLNTAAFADVHLPKIFGNGMVLQRDAPISVWGWANPGERVSVSLNKQTKTTNAASDGKWHVQLGVEKAGGPYELTVKSTNTLTFTDVLVGDVWICSGQSNMEWPLNAAANAEQEIAAANYPQIRHIKIPNTVAGAPQSDIDGEATWQAASPATAGGFTAVGYFYARKLQETLDIPIGLINTSWGGTMVETWTSREAFEQDPEFAGMIAQLPRLDIDSLQAAYAARALQRVEQLQGKLPNADEVPSWASPSFDDQRWLTMNVPDAWEGQQLVEFDGVVWFRTAFALAANQAGAAAVLELGEIDDNDEVYLNGTKVGNTNGYNIKRQYAVPAGLLKTGQNWMAVRIEDTGGGGGFTGSADDIKLTIGNNTVPLAGEWKFRVAAIHNSDQSVGPNAYPTLLFNAMVNPLIPYTIKGAIWYQGETNAGRAYQYRKAFPLLINDWRKRWGLGDFPFYFVQLASFKAEGGTSATGSGWAELREAQTMTLSLPHTGMAVTTDIGNTDDIHPRNKQDVGARLALVALHDAYGKMAPYSGPTYNAFQIKGSQAMVTFDHAEDGLSAHGAQVMGFELAGKDRQFKPARATISGHTVILQSEGVSKPVAVRYAWADDAGESNLFNGAGLPAVPFRTDDWPGITEAVKYQP</sequence>
<dbReference type="PANTHER" id="PTHR22901:SF0">
    <property type="entry name" value="SIALATE O-ACETYLESTERASE"/>
    <property type="match status" value="1"/>
</dbReference>
<evidence type="ECO:0000313" key="7">
    <source>
        <dbReference type="Proteomes" id="UP000198916"/>
    </source>
</evidence>
<dbReference type="SUPFAM" id="SSF49785">
    <property type="entry name" value="Galactose-binding domain-like"/>
    <property type="match status" value="1"/>
</dbReference>
<dbReference type="InterPro" id="IPR005181">
    <property type="entry name" value="SASA"/>
</dbReference>
<keyword evidence="1" id="KW-0378">Hydrolase</keyword>
<protein>
    <submittedName>
        <fullName evidence="6">Sialate O-acetylesterase</fullName>
    </submittedName>
</protein>
<dbReference type="InterPro" id="IPR008979">
    <property type="entry name" value="Galactose-bd-like_sf"/>
</dbReference>
<name>A0A1H7U3T6_9SPHI</name>
<dbReference type="GO" id="GO:0001681">
    <property type="term" value="F:sialate O-acetylesterase activity"/>
    <property type="evidence" value="ECO:0007669"/>
    <property type="project" value="InterPro"/>
</dbReference>
<evidence type="ECO:0000259" key="4">
    <source>
        <dbReference type="Pfam" id="PF03629"/>
    </source>
</evidence>
<dbReference type="PANTHER" id="PTHR22901">
    <property type="entry name" value="SIALATE O-ACETYLESTERASE"/>
    <property type="match status" value="1"/>
</dbReference>
<keyword evidence="2" id="KW-0326">Glycosidase</keyword>
<dbReference type="InterPro" id="IPR025300">
    <property type="entry name" value="BetaGal_jelly_roll_dom"/>
</dbReference>
<dbReference type="SUPFAM" id="SSF52266">
    <property type="entry name" value="SGNH hydrolase"/>
    <property type="match status" value="1"/>
</dbReference>
<organism evidence="6 7">
    <name type="scientific">Parapedobacter koreensis</name>
    <dbReference type="NCBI Taxonomy" id="332977"/>
    <lineage>
        <taxon>Bacteria</taxon>
        <taxon>Pseudomonadati</taxon>
        <taxon>Bacteroidota</taxon>
        <taxon>Sphingobacteriia</taxon>
        <taxon>Sphingobacteriales</taxon>
        <taxon>Sphingobacteriaceae</taxon>
        <taxon>Parapedobacter</taxon>
    </lineage>
</organism>
<evidence type="ECO:0000256" key="2">
    <source>
        <dbReference type="ARBA" id="ARBA00023295"/>
    </source>
</evidence>
<proteinExistence type="predicted"/>
<dbReference type="AlphaFoldDB" id="A0A1H7U3T6"/>
<dbReference type="InterPro" id="IPR036514">
    <property type="entry name" value="SGNH_hydro_sf"/>
</dbReference>
<dbReference type="InterPro" id="IPR013783">
    <property type="entry name" value="Ig-like_fold"/>
</dbReference>
<dbReference type="Proteomes" id="UP000198916">
    <property type="component" value="Unassembled WGS sequence"/>
</dbReference>
<dbReference type="RefSeq" id="WP_090609101.1">
    <property type="nucleotide sequence ID" value="NZ_FNZR01000013.1"/>
</dbReference>
<evidence type="ECO:0000259" key="5">
    <source>
        <dbReference type="Pfam" id="PF13364"/>
    </source>
</evidence>
<feature type="domain" description="Sialate O-acetylesterase" evidence="4">
    <location>
        <begin position="419"/>
        <end position="527"/>
    </location>
</feature>
<evidence type="ECO:0000256" key="1">
    <source>
        <dbReference type="ARBA" id="ARBA00022801"/>
    </source>
</evidence>
<dbReference type="OrthoDB" id="9816001at2"/>
<dbReference type="InterPro" id="IPR039329">
    <property type="entry name" value="SIAE"/>
</dbReference>
<gene>
    <name evidence="6" type="ORF">SAMN05421740_11367</name>
</gene>
<dbReference type="Gene3D" id="3.40.50.1110">
    <property type="entry name" value="SGNH hydrolase"/>
    <property type="match status" value="1"/>
</dbReference>
<dbReference type="Gene3D" id="2.60.40.10">
    <property type="entry name" value="Immunoglobulins"/>
    <property type="match status" value="1"/>
</dbReference>
<reference evidence="7" key="1">
    <citation type="submission" date="2016-10" db="EMBL/GenBank/DDBJ databases">
        <authorList>
            <person name="Varghese N."/>
            <person name="Submissions S."/>
        </authorList>
    </citation>
    <scope>NUCLEOTIDE SEQUENCE [LARGE SCALE GENOMIC DNA]</scope>
    <source>
        <strain evidence="7">Jip14</strain>
    </source>
</reference>
<feature type="chain" id="PRO_5011531077" evidence="3">
    <location>
        <begin position="21"/>
        <end position="651"/>
    </location>
</feature>
<dbReference type="Gene3D" id="2.60.120.260">
    <property type="entry name" value="Galactose-binding domain-like"/>
    <property type="match status" value="1"/>
</dbReference>
<evidence type="ECO:0000256" key="3">
    <source>
        <dbReference type="SAM" id="SignalP"/>
    </source>
</evidence>
<dbReference type="EMBL" id="FNZR01000013">
    <property type="protein sequence ID" value="SEL91425.1"/>
    <property type="molecule type" value="Genomic_DNA"/>
</dbReference>
<dbReference type="GO" id="GO:0005975">
    <property type="term" value="P:carbohydrate metabolic process"/>
    <property type="evidence" value="ECO:0007669"/>
    <property type="project" value="TreeGrafter"/>
</dbReference>
<evidence type="ECO:0000313" key="6">
    <source>
        <dbReference type="EMBL" id="SEL91425.1"/>
    </source>
</evidence>
<dbReference type="STRING" id="332977.SAMN05421740_11367"/>
<dbReference type="Pfam" id="PF13364">
    <property type="entry name" value="BetaGal_ABD2"/>
    <property type="match status" value="1"/>
</dbReference>
<accession>A0A1H7U3T6</accession>
<feature type="signal peptide" evidence="3">
    <location>
        <begin position="1"/>
        <end position="20"/>
    </location>
</feature>
<dbReference type="GO" id="GO:0004553">
    <property type="term" value="F:hydrolase activity, hydrolyzing O-glycosyl compounds"/>
    <property type="evidence" value="ECO:0007669"/>
    <property type="project" value="UniProtKB-ARBA"/>
</dbReference>
<feature type="domain" description="Beta-galactosidase jelly roll" evidence="5">
    <location>
        <begin position="257"/>
        <end position="360"/>
    </location>
</feature>
<keyword evidence="3" id="KW-0732">Signal</keyword>
<keyword evidence="7" id="KW-1185">Reference proteome</keyword>